<dbReference type="RefSeq" id="WP_264988679.1">
    <property type="nucleotide sequence ID" value="NZ_BRZA01000002.1"/>
</dbReference>
<evidence type="ECO:0000256" key="1">
    <source>
        <dbReference type="SAM" id="SignalP"/>
    </source>
</evidence>
<protein>
    <recommendedName>
        <fullName evidence="4">Peptidase M1 membrane alanine aminopeptidase domain-containing protein</fullName>
    </recommendedName>
</protein>
<comment type="caution">
    <text evidence="2">The sequence shown here is derived from an EMBL/GenBank/DDBJ whole genome shotgun (WGS) entry which is preliminary data.</text>
</comment>
<keyword evidence="1" id="KW-0732">Signal</keyword>
<name>A0ABQ5NLF9_9BACI</name>
<proteinExistence type="predicted"/>
<dbReference type="PROSITE" id="PS51257">
    <property type="entry name" value="PROKAR_LIPOPROTEIN"/>
    <property type="match status" value="1"/>
</dbReference>
<feature type="chain" id="PRO_5045243192" description="Peptidase M1 membrane alanine aminopeptidase domain-containing protein" evidence="1">
    <location>
        <begin position="20"/>
        <end position="291"/>
    </location>
</feature>
<evidence type="ECO:0000313" key="2">
    <source>
        <dbReference type="EMBL" id="GLC88927.1"/>
    </source>
</evidence>
<dbReference type="EMBL" id="BRZA01000002">
    <property type="protein sequence ID" value="GLC88927.1"/>
    <property type="molecule type" value="Genomic_DNA"/>
</dbReference>
<evidence type="ECO:0000313" key="3">
    <source>
        <dbReference type="Proteomes" id="UP001065593"/>
    </source>
</evidence>
<dbReference type="Proteomes" id="UP001065593">
    <property type="component" value="Unassembled WGS sequence"/>
</dbReference>
<organism evidence="2 3">
    <name type="scientific">Lysinibacillus piscis</name>
    <dbReference type="NCBI Taxonomy" id="2518931"/>
    <lineage>
        <taxon>Bacteria</taxon>
        <taxon>Bacillati</taxon>
        <taxon>Bacillota</taxon>
        <taxon>Bacilli</taxon>
        <taxon>Bacillales</taxon>
        <taxon>Bacillaceae</taxon>
        <taxon>Lysinibacillus</taxon>
    </lineage>
</organism>
<feature type="signal peptide" evidence="1">
    <location>
        <begin position="1"/>
        <end position="19"/>
    </location>
</feature>
<accession>A0ABQ5NLF9</accession>
<evidence type="ECO:0008006" key="4">
    <source>
        <dbReference type="Google" id="ProtNLM"/>
    </source>
</evidence>
<reference evidence="2" key="1">
    <citation type="submission" date="2022-08" db="EMBL/GenBank/DDBJ databases">
        <title>Draft genome sequence of Lysinibacillus sp. strain KH24.</title>
        <authorList>
            <person name="Kanbe H."/>
            <person name="Itoh H."/>
        </authorList>
    </citation>
    <scope>NUCLEOTIDE SEQUENCE</scope>
    <source>
        <strain evidence="2">KH24</strain>
    </source>
</reference>
<keyword evidence="3" id="KW-1185">Reference proteome</keyword>
<gene>
    <name evidence="2" type="ORF">LYSBPC_20540</name>
</gene>
<sequence>MFKFRSCLLILVFLLTACTQDTVIPKEQEKSDENIVVTSDGKTTFVIINNMGARQQKVELIKDELVAAYDAIRNSIQTDYVPAERINVYLNEGYGMSWGLRSEVQLYGITKGQYPLVHELTHSLLGYGYGNNFEKRDGYGYFTPEGFASYMEDKFGKGDSYSHQLVKFFIDSHKLMPISKLIDPIEDNLYFRPDLKSPTGSTLQSMSYNHAASFTTYLIDTYGLEKFEKIYNQKNVANKIEEVYGKNMGEIEQDWITFIKNIQEPINEYKIKMIIDPSLVEQIDSKYFVKE</sequence>